<organism evidence="2 3">
    <name type="scientific">Actinocatenispora comari</name>
    <dbReference type="NCBI Taxonomy" id="2807577"/>
    <lineage>
        <taxon>Bacteria</taxon>
        <taxon>Bacillati</taxon>
        <taxon>Actinomycetota</taxon>
        <taxon>Actinomycetes</taxon>
        <taxon>Micromonosporales</taxon>
        <taxon>Micromonosporaceae</taxon>
        <taxon>Actinocatenispora</taxon>
    </lineage>
</organism>
<comment type="caution">
    <text evidence="2">The sequence shown here is derived from an EMBL/GenBank/DDBJ whole genome shotgun (WGS) entry which is preliminary data.</text>
</comment>
<dbReference type="AlphaFoldDB" id="A0A8J4AFQ6"/>
<dbReference type="GO" id="GO:0016747">
    <property type="term" value="F:acyltransferase activity, transferring groups other than amino-acyl groups"/>
    <property type="evidence" value="ECO:0007669"/>
    <property type="project" value="InterPro"/>
</dbReference>
<evidence type="ECO:0000313" key="2">
    <source>
        <dbReference type="EMBL" id="GIL30464.1"/>
    </source>
</evidence>
<keyword evidence="3" id="KW-1185">Reference proteome</keyword>
<dbReference type="Proteomes" id="UP000614996">
    <property type="component" value="Unassembled WGS sequence"/>
</dbReference>
<feature type="domain" description="N-acetyltransferase" evidence="1">
    <location>
        <begin position="21"/>
        <end position="201"/>
    </location>
</feature>
<name>A0A8J4AFQ6_9ACTN</name>
<evidence type="ECO:0000259" key="1">
    <source>
        <dbReference type="PROSITE" id="PS51186"/>
    </source>
</evidence>
<gene>
    <name evidence="2" type="ORF">NUM_57180</name>
</gene>
<dbReference type="InterPro" id="IPR000182">
    <property type="entry name" value="GNAT_dom"/>
</dbReference>
<protein>
    <submittedName>
        <fullName evidence="2">GNAT family acetyltransferase</fullName>
    </submittedName>
</protein>
<dbReference type="EMBL" id="BOPO01000117">
    <property type="protein sequence ID" value="GIL30464.1"/>
    <property type="molecule type" value="Genomic_DNA"/>
</dbReference>
<accession>A0A8J4AFQ6</accession>
<reference evidence="3" key="1">
    <citation type="journal article" date="2021" name="Int. J. Syst. Evol. Microbiol.">
        <title>Actinocatenispora comari sp. nov., an endophytic actinomycete isolated from aerial parts of Comarum salesowianum.</title>
        <authorList>
            <person name="Oyunbileg N."/>
            <person name="Iizaka Y."/>
            <person name="Hamada M."/>
            <person name="Davaapurev B.O."/>
            <person name="Fukumoto A."/>
            <person name="Tsetseg B."/>
            <person name="Kato F."/>
            <person name="Tamura T."/>
            <person name="Batkhuu J."/>
            <person name="Anzai Y."/>
        </authorList>
    </citation>
    <scope>NUCLEOTIDE SEQUENCE [LARGE SCALE GENOMIC DNA]</scope>
    <source>
        <strain evidence="3">NUM-2625</strain>
    </source>
</reference>
<sequence length="201" mass="21918">MPPRGSGGRRTRRRYGRGGPVRFRALTPATLPDLVTLFEPDRECAGCWCQFFVLPGRDFGAGWGAVNRSRLAEQVEAEAEPLGLLAYRGDRPVGWCATGPRSRYRRLARSPVLRGVPDVGALLVPCFFVAVADRGDGVADALLGEVLARAGDRPVEGIPRAGGDRRPPADAYLGTERLFARHGFTVLDRPLATRVVMRHDT</sequence>
<proteinExistence type="predicted"/>
<dbReference type="InterPro" id="IPR016181">
    <property type="entry name" value="Acyl_CoA_acyltransferase"/>
</dbReference>
<dbReference type="PROSITE" id="PS51186">
    <property type="entry name" value="GNAT"/>
    <property type="match status" value="1"/>
</dbReference>
<evidence type="ECO:0000313" key="3">
    <source>
        <dbReference type="Proteomes" id="UP000614996"/>
    </source>
</evidence>
<dbReference type="SUPFAM" id="SSF55729">
    <property type="entry name" value="Acyl-CoA N-acyltransferases (Nat)"/>
    <property type="match status" value="1"/>
</dbReference>
<dbReference type="Gene3D" id="3.40.630.30">
    <property type="match status" value="1"/>
</dbReference>